<dbReference type="AlphaFoldDB" id="A0A3A4K1G3"/>
<comment type="similarity">
    <text evidence="1">Belongs to the enoyl-CoA hydratase/isomerase family.</text>
</comment>
<protein>
    <submittedName>
        <fullName evidence="2">Enoyl-CoA hydratase</fullName>
    </submittedName>
</protein>
<name>A0A3A4K1G3_9NOCA</name>
<dbReference type="OrthoDB" id="8452484at2"/>
<dbReference type="Gene3D" id="3.90.226.10">
    <property type="entry name" value="2-enoyl-CoA Hydratase, Chain A, domain 1"/>
    <property type="match status" value="1"/>
</dbReference>
<dbReference type="InterPro" id="IPR014748">
    <property type="entry name" value="Enoyl-CoA_hydra_C"/>
</dbReference>
<gene>
    <name evidence="2" type="ORF">D5S18_20390</name>
</gene>
<dbReference type="SUPFAM" id="SSF52096">
    <property type="entry name" value="ClpP/crotonase"/>
    <property type="match status" value="1"/>
</dbReference>
<evidence type="ECO:0000313" key="2">
    <source>
        <dbReference type="EMBL" id="RJO73560.1"/>
    </source>
</evidence>
<evidence type="ECO:0000313" key="3">
    <source>
        <dbReference type="Proteomes" id="UP000266677"/>
    </source>
</evidence>
<dbReference type="InterPro" id="IPR001753">
    <property type="entry name" value="Enoyl-CoA_hydra/iso"/>
</dbReference>
<comment type="caution">
    <text evidence="2">The sequence shown here is derived from an EMBL/GenBank/DDBJ whole genome shotgun (WGS) entry which is preliminary data.</text>
</comment>
<dbReference type="Proteomes" id="UP000266677">
    <property type="component" value="Unassembled WGS sequence"/>
</dbReference>
<sequence length="260" mass="26375">MSATVSLARADGLAELALSRPAASNALDRALKEELLAAVGELASDPTVRAVLLRAEGKNFCVGQDLAEHSAALDADPSTAMSTVGAHYNPLIAAVSALEVPVVVAIQGGCVGAGLGLALAGDIRIAGAGAKFATAFTGIALASDSGLSYSLVRSLGLSRATGLMLLGDRLTAAQAGELGLVHRVVDDAELESAARDLAQQLASGPTAAYREVKRLLAAQAPLAETLERERVAQEFLGAGADHRAAVTAFLTKSTPVFTGH</sequence>
<accession>A0A3A4K1G3</accession>
<proteinExistence type="inferred from homology"/>
<keyword evidence="3" id="KW-1185">Reference proteome</keyword>
<evidence type="ECO:0000256" key="1">
    <source>
        <dbReference type="ARBA" id="ARBA00005254"/>
    </source>
</evidence>
<dbReference type="Gene3D" id="1.10.12.10">
    <property type="entry name" value="Lyase 2-enoyl-coa Hydratase, Chain A, domain 2"/>
    <property type="match status" value="1"/>
</dbReference>
<dbReference type="EMBL" id="QZFU01000023">
    <property type="protein sequence ID" value="RJO73560.1"/>
    <property type="molecule type" value="Genomic_DNA"/>
</dbReference>
<dbReference type="PANTHER" id="PTHR43459">
    <property type="entry name" value="ENOYL-COA HYDRATASE"/>
    <property type="match status" value="1"/>
</dbReference>
<dbReference type="InterPro" id="IPR029045">
    <property type="entry name" value="ClpP/crotonase-like_dom_sf"/>
</dbReference>
<organism evidence="2 3">
    <name type="scientific">Nocardia panacis</name>
    <dbReference type="NCBI Taxonomy" id="2340916"/>
    <lineage>
        <taxon>Bacteria</taxon>
        <taxon>Bacillati</taxon>
        <taxon>Actinomycetota</taxon>
        <taxon>Actinomycetes</taxon>
        <taxon>Mycobacteriales</taxon>
        <taxon>Nocardiaceae</taxon>
        <taxon>Nocardia</taxon>
    </lineage>
</organism>
<dbReference type="RefSeq" id="WP_120042637.1">
    <property type="nucleotide sequence ID" value="NZ_QZFU01000023.1"/>
</dbReference>
<dbReference type="PANTHER" id="PTHR43459:SF1">
    <property type="entry name" value="EG:BACN32G11.4 PROTEIN"/>
    <property type="match status" value="1"/>
</dbReference>
<reference evidence="2 3" key="1">
    <citation type="submission" date="2018-09" db="EMBL/GenBank/DDBJ databases">
        <title>YIM PH21274 draft genome.</title>
        <authorList>
            <person name="Miao C."/>
        </authorList>
    </citation>
    <scope>NUCLEOTIDE SEQUENCE [LARGE SCALE GENOMIC DNA]</scope>
    <source>
        <strain evidence="2 3">YIM PH 21724</strain>
    </source>
</reference>
<dbReference type="Pfam" id="PF00378">
    <property type="entry name" value="ECH_1"/>
    <property type="match status" value="1"/>
</dbReference>
<dbReference type="GO" id="GO:0003824">
    <property type="term" value="F:catalytic activity"/>
    <property type="evidence" value="ECO:0007669"/>
    <property type="project" value="UniProtKB-ARBA"/>
</dbReference>
<dbReference type="CDD" id="cd06558">
    <property type="entry name" value="crotonase-like"/>
    <property type="match status" value="1"/>
</dbReference>